<dbReference type="EMBL" id="JABBXH010000002">
    <property type="protein sequence ID" value="NMP31443.1"/>
    <property type="molecule type" value="Genomic_DNA"/>
</dbReference>
<dbReference type="RefSeq" id="WP_169074757.1">
    <property type="nucleotide sequence ID" value="NZ_JABBXH010000002.1"/>
</dbReference>
<evidence type="ECO:0000259" key="4">
    <source>
        <dbReference type="Pfam" id="PF14870"/>
    </source>
</evidence>
<feature type="domain" description="Photosynthesis system II assembly factor Ycf48/Hcf136-like" evidence="4">
    <location>
        <begin position="65"/>
        <end position="112"/>
    </location>
</feature>
<dbReference type="InterPro" id="IPR028203">
    <property type="entry name" value="PSII_CF48-like_dom"/>
</dbReference>
<keyword evidence="6" id="KW-1185">Reference proteome</keyword>
<gene>
    <name evidence="5" type="ORF">HII17_07700</name>
</gene>
<evidence type="ECO:0000313" key="6">
    <source>
        <dbReference type="Proteomes" id="UP000568664"/>
    </source>
</evidence>
<proteinExistence type="predicted"/>
<evidence type="ECO:0000256" key="2">
    <source>
        <dbReference type="ARBA" id="ARBA00023276"/>
    </source>
</evidence>
<dbReference type="PANTHER" id="PTHR47199:SF2">
    <property type="entry name" value="PHOTOSYSTEM II STABILITY_ASSEMBLY FACTOR HCF136, CHLOROPLASTIC"/>
    <property type="match status" value="1"/>
</dbReference>
<evidence type="ECO:0000256" key="3">
    <source>
        <dbReference type="SAM" id="SignalP"/>
    </source>
</evidence>
<dbReference type="GO" id="GO:0009523">
    <property type="term" value="C:photosystem II"/>
    <property type="evidence" value="ECO:0007669"/>
    <property type="project" value="UniProtKB-KW"/>
</dbReference>
<comment type="caution">
    <text evidence="5">The sequence shown here is derived from an EMBL/GenBank/DDBJ whole genome shotgun (WGS) entry which is preliminary data.</text>
</comment>
<feature type="domain" description="Photosynthesis system II assembly factor Ycf48/Hcf136-like" evidence="4">
    <location>
        <begin position="117"/>
        <end position="188"/>
    </location>
</feature>
<name>A0A7Y0Q6K0_9GAMM</name>
<keyword evidence="1" id="KW-0602">Photosynthesis</keyword>
<dbReference type="InterPro" id="IPR036278">
    <property type="entry name" value="Sialidase_sf"/>
</dbReference>
<feature type="signal peptide" evidence="3">
    <location>
        <begin position="1"/>
        <end position="19"/>
    </location>
</feature>
<evidence type="ECO:0000256" key="1">
    <source>
        <dbReference type="ARBA" id="ARBA00022531"/>
    </source>
</evidence>
<keyword evidence="2" id="KW-0604">Photosystem II</keyword>
<dbReference type="Pfam" id="PF14870">
    <property type="entry name" value="PSII_BNR"/>
    <property type="match status" value="2"/>
</dbReference>
<reference evidence="5 6" key="1">
    <citation type="submission" date="2020-04" db="EMBL/GenBank/DDBJ databases">
        <title>Thalassotalea sp. M1531, isolated from the surface of marine red alga.</title>
        <authorList>
            <person name="Pang L."/>
            <person name="Lu D.-C."/>
        </authorList>
    </citation>
    <scope>NUCLEOTIDE SEQUENCE [LARGE SCALE GENOMIC DNA]</scope>
    <source>
        <strain evidence="5 6">M1531</strain>
    </source>
</reference>
<dbReference type="Proteomes" id="UP000568664">
    <property type="component" value="Unassembled WGS sequence"/>
</dbReference>
<organism evidence="5 6">
    <name type="scientific">Thalassotalea algicola</name>
    <dbReference type="NCBI Taxonomy" id="2716224"/>
    <lineage>
        <taxon>Bacteria</taxon>
        <taxon>Pseudomonadati</taxon>
        <taxon>Pseudomonadota</taxon>
        <taxon>Gammaproteobacteria</taxon>
        <taxon>Alteromonadales</taxon>
        <taxon>Colwelliaceae</taxon>
        <taxon>Thalassotalea</taxon>
    </lineage>
</organism>
<dbReference type="GO" id="GO:0015979">
    <property type="term" value="P:photosynthesis"/>
    <property type="evidence" value="ECO:0007669"/>
    <property type="project" value="UniProtKB-KW"/>
</dbReference>
<keyword evidence="3" id="KW-0732">Signal</keyword>
<evidence type="ECO:0000313" key="5">
    <source>
        <dbReference type="EMBL" id="NMP31443.1"/>
    </source>
</evidence>
<dbReference type="Gene3D" id="2.130.10.10">
    <property type="entry name" value="YVTN repeat-like/Quinoprotein amine dehydrogenase"/>
    <property type="match status" value="2"/>
</dbReference>
<dbReference type="SUPFAM" id="SSF50939">
    <property type="entry name" value="Sialidases"/>
    <property type="match status" value="1"/>
</dbReference>
<dbReference type="InterPro" id="IPR015943">
    <property type="entry name" value="WD40/YVTN_repeat-like_dom_sf"/>
</dbReference>
<dbReference type="AlphaFoldDB" id="A0A7Y0Q6K0"/>
<protein>
    <recommendedName>
        <fullName evidence="4">Photosynthesis system II assembly factor Ycf48/Hcf136-like domain-containing protein</fullName>
    </recommendedName>
</protein>
<accession>A0A7Y0Q6K0</accession>
<dbReference type="PANTHER" id="PTHR47199">
    <property type="entry name" value="PHOTOSYSTEM II STABILITY/ASSEMBLY FACTOR HCF136, CHLOROPLASTIC"/>
    <property type="match status" value="1"/>
</dbReference>
<sequence length="336" mass="37328">MKSVIAAIVSCALASQAYAASQPMTAMQAPLASKSLLLDIENVEQAFMVVVGERGHILKSFDGEHWEQLAVPVQSTLTAVTFVDLKYGWAVGHDNTILATTDGGKNWEVQQFLPEREKPLLDVVFKDRDNGVAIGAYGQFFRTVDGGKNWSEEFHSEFLHEEDVEYLNELKLEDEEAYLDERASILPHFNKMVMDGRTSYLVGEVGLIAKSNDFGKTWQQFDSIYEGSFFDIERTQQGNLLTAGLRGNVFRSLRNGTPWQHIDTGSTSLVNDIVLTSDDRLLLLGNNGTLLISEDDGQRFSARPQPDGKALISGTWYRNKLVAVSEDGIKTITIAK</sequence>
<feature type="chain" id="PRO_5031055234" description="Photosynthesis system II assembly factor Ycf48/Hcf136-like domain-containing protein" evidence="3">
    <location>
        <begin position="20"/>
        <end position="336"/>
    </location>
</feature>